<evidence type="ECO:0000313" key="4">
    <source>
        <dbReference type="EMBL" id="KAL2784771.1"/>
    </source>
</evidence>
<evidence type="ECO:0000256" key="1">
    <source>
        <dbReference type="ARBA" id="ARBA00022737"/>
    </source>
</evidence>
<name>A0ABR4FND8_9EURO</name>
<dbReference type="PROSITE" id="PS50005">
    <property type="entry name" value="TPR"/>
    <property type="match status" value="1"/>
</dbReference>
<keyword evidence="5" id="KW-1185">Reference proteome</keyword>
<evidence type="ECO:0000256" key="2">
    <source>
        <dbReference type="ARBA" id="ARBA00022803"/>
    </source>
</evidence>
<dbReference type="InterPro" id="IPR019734">
    <property type="entry name" value="TPR_rpt"/>
</dbReference>
<accession>A0ABR4FND8</accession>
<protein>
    <recommendedName>
        <fullName evidence="6">Tetratricopeptide repeat domain protein</fullName>
    </recommendedName>
</protein>
<evidence type="ECO:0008006" key="6">
    <source>
        <dbReference type="Google" id="ProtNLM"/>
    </source>
</evidence>
<organism evidence="4 5">
    <name type="scientific">Aspergillus keveii</name>
    <dbReference type="NCBI Taxonomy" id="714993"/>
    <lineage>
        <taxon>Eukaryota</taxon>
        <taxon>Fungi</taxon>
        <taxon>Dikarya</taxon>
        <taxon>Ascomycota</taxon>
        <taxon>Pezizomycotina</taxon>
        <taxon>Eurotiomycetes</taxon>
        <taxon>Eurotiomycetidae</taxon>
        <taxon>Eurotiales</taxon>
        <taxon>Aspergillaceae</taxon>
        <taxon>Aspergillus</taxon>
        <taxon>Aspergillus subgen. Nidulantes</taxon>
    </lineage>
</organism>
<comment type="caution">
    <text evidence="4">The sequence shown here is derived from an EMBL/GenBank/DDBJ whole genome shotgun (WGS) entry which is preliminary data.</text>
</comment>
<dbReference type="InterPro" id="IPR011990">
    <property type="entry name" value="TPR-like_helical_dom_sf"/>
</dbReference>
<sequence length="456" mass="52706">MRRLTKRIFPESKRKKEERKELEEASGLVQLRYRQGALHFDISRPTKKDNYICAQVHCYSDGEDGSQVQDDNDAEKGFVSAGHASFESYWKKYFFKSGAGKLLDEKPEARVFTEIESDSRYLNLHCGTITVEGFGRECWNYEQMVRNPFKPDLTNNECQHKFVYARMQQHMIELEKKDLRKISLDRAADDREVMEFVGNLGMKKSIGKGQHSQSWWISELYRVLYRRDWLMDTNRLPHMAQEAYTENGWASKAKLGQIEFFHRLVLAKELLRRLEVDNGWYPEFSNALWAQFIVDDQWFRNVALKTVQTAFDPSKPTPPANDEERGLVEMTRRAGDRALEGGRYDEAIELYTMAIGQDPTNATTRCQKIRALLAKGIYAAAVQEASVAVRVTPKSMWAWHYLGLAYLQAECFMRAKTSFEKAFALVESGKVPSSLHEALTKRQEEIANGKAPFENK</sequence>
<dbReference type="InterPro" id="IPR047150">
    <property type="entry name" value="SGT"/>
</dbReference>
<dbReference type="EMBL" id="JBFTWV010000167">
    <property type="protein sequence ID" value="KAL2784771.1"/>
    <property type="molecule type" value="Genomic_DNA"/>
</dbReference>
<keyword evidence="2 3" id="KW-0802">TPR repeat</keyword>
<dbReference type="PANTHER" id="PTHR45831:SF2">
    <property type="entry name" value="LD24721P"/>
    <property type="match status" value="1"/>
</dbReference>
<keyword evidence="1" id="KW-0677">Repeat</keyword>
<dbReference type="Gene3D" id="1.25.40.10">
    <property type="entry name" value="Tetratricopeptide repeat domain"/>
    <property type="match status" value="1"/>
</dbReference>
<dbReference type="Proteomes" id="UP001610563">
    <property type="component" value="Unassembled WGS sequence"/>
</dbReference>
<dbReference type="SUPFAM" id="SSF48452">
    <property type="entry name" value="TPR-like"/>
    <property type="match status" value="1"/>
</dbReference>
<gene>
    <name evidence="4" type="ORF">BJX66DRAFT_343702</name>
</gene>
<evidence type="ECO:0000256" key="3">
    <source>
        <dbReference type="PROSITE-ProRule" id="PRU00339"/>
    </source>
</evidence>
<proteinExistence type="predicted"/>
<reference evidence="4 5" key="1">
    <citation type="submission" date="2024-07" db="EMBL/GenBank/DDBJ databases">
        <title>Section-level genome sequencing and comparative genomics of Aspergillus sections Usti and Cavernicolus.</title>
        <authorList>
            <consortium name="Lawrence Berkeley National Laboratory"/>
            <person name="Nybo J.L."/>
            <person name="Vesth T.C."/>
            <person name="Theobald S."/>
            <person name="Frisvad J.C."/>
            <person name="Larsen T.O."/>
            <person name="Kjaerboelling I."/>
            <person name="Rothschild-Mancinelli K."/>
            <person name="Lyhne E.K."/>
            <person name="Kogle M.E."/>
            <person name="Barry K."/>
            <person name="Clum A."/>
            <person name="Na H."/>
            <person name="Ledsgaard L."/>
            <person name="Lin J."/>
            <person name="Lipzen A."/>
            <person name="Kuo A."/>
            <person name="Riley R."/>
            <person name="Mondo S."/>
            <person name="Labutti K."/>
            <person name="Haridas S."/>
            <person name="Pangalinan J."/>
            <person name="Salamov A.A."/>
            <person name="Simmons B.A."/>
            <person name="Magnuson J.K."/>
            <person name="Chen J."/>
            <person name="Drula E."/>
            <person name="Henrissat B."/>
            <person name="Wiebenga A."/>
            <person name="Lubbers R.J."/>
            <person name="Gomes A.C."/>
            <person name="Makela M.R."/>
            <person name="Stajich J."/>
            <person name="Grigoriev I.V."/>
            <person name="Mortensen U.H."/>
            <person name="De Vries R.P."/>
            <person name="Baker S.E."/>
            <person name="Andersen M.R."/>
        </authorList>
    </citation>
    <scope>NUCLEOTIDE SEQUENCE [LARGE SCALE GENOMIC DNA]</scope>
    <source>
        <strain evidence="4 5">CBS 209.92</strain>
    </source>
</reference>
<evidence type="ECO:0000313" key="5">
    <source>
        <dbReference type="Proteomes" id="UP001610563"/>
    </source>
</evidence>
<dbReference type="PANTHER" id="PTHR45831">
    <property type="entry name" value="LD24721P"/>
    <property type="match status" value="1"/>
</dbReference>
<feature type="repeat" description="TPR" evidence="3">
    <location>
        <begin position="328"/>
        <end position="361"/>
    </location>
</feature>